<evidence type="ECO:0000256" key="6">
    <source>
        <dbReference type="SAM" id="MobiDB-lite"/>
    </source>
</evidence>
<gene>
    <name evidence="8" type="ORF">H9914_07555</name>
</gene>
<sequence length="258" mass="28179">MKQIGKKLGGLVSLGILTLSMTGCMGSQEEINETVMNNLYNTTTSTMETLVAYDSATMEQAMEENPNMDDFTKSAFQAWMDSSEELGAYIGFEDVDPQEAVKKDGSNYVVDLEAEFENGTADVEMVYDSKLNADSIGFSPQYTMGEKMQSAVLNTVVGLGTVFIILFFLCYVIDALKFVPGWVDAVGKKFKKQQPEEPQGAVETVQPTPAPAAAPEEEKTDDLELVAVIAAAIAASENTSPDSFVVRSIRKSKKNNWR</sequence>
<keyword evidence="2" id="KW-1003">Cell membrane</keyword>
<feature type="transmembrane region" description="Helical" evidence="7">
    <location>
        <begin position="151"/>
        <end position="173"/>
    </location>
</feature>
<reference evidence="8" key="1">
    <citation type="journal article" date="2021" name="PeerJ">
        <title>Extensive microbial diversity within the chicken gut microbiome revealed by metagenomics and culture.</title>
        <authorList>
            <person name="Gilroy R."/>
            <person name="Ravi A."/>
            <person name="Getino M."/>
            <person name="Pursley I."/>
            <person name="Horton D.L."/>
            <person name="Alikhan N.F."/>
            <person name="Baker D."/>
            <person name="Gharbi K."/>
            <person name="Hall N."/>
            <person name="Watson M."/>
            <person name="Adriaenssens E.M."/>
            <person name="Foster-Nyarko E."/>
            <person name="Jarju S."/>
            <person name="Secka A."/>
            <person name="Antonio M."/>
            <person name="Oren A."/>
            <person name="Chaudhuri R.R."/>
            <person name="La Ragione R."/>
            <person name="Hildebrand F."/>
            <person name="Pallen M.J."/>
        </authorList>
    </citation>
    <scope>NUCLEOTIDE SEQUENCE</scope>
    <source>
        <strain evidence="8">ChiBcec6-4105</strain>
    </source>
</reference>
<evidence type="ECO:0000313" key="9">
    <source>
        <dbReference type="Proteomes" id="UP000823892"/>
    </source>
</evidence>
<dbReference type="GO" id="GO:0015081">
    <property type="term" value="F:sodium ion transmembrane transporter activity"/>
    <property type="evidence" value="ECO:0007669"/>
    <property type="project" value="InterPro"/>
</dbReference>
<keyword evidence="5 7" id="KW-0472">Membrane</keyword>
<dbReference type="AlphaFoldDB" id="A0A9D2QTA2"/>
<evidence type="ECO:0000313" key="8">
    <source>
        <dbReference type="EMBL" id="HJD28832.1"/>
    </source>
</evidence>
<comment type="caution">
    <text evidence="8">The sequence shown here is derived from an EMBL/GenBank/DDBJ whole genome shotgun (WGS) entry which is preliminary data.</text>
</comment>
<dbReference type="NCBIfam" id="TIGR01195">
    <property type="entry name" value="oadG_fam"/>
    <property type="match status" value="1"/>
</dbReference>
<evidence type="ECO:0000256" key="1">
    <source>
        <dbReference type="ARBA" id="ARBA00004236"/>
    </source>
</evidence>
<comment type="subcellular location">
    <subcellularLocation>
        <location evidence="1">Cell membrane</location>
    </subcellularLocation>
</comment>
<name>A0A9D2QTA2_9FIRM</name>
<dbReference type="InterPro" id="IPR005899">
    <property type="entry name" value="Na_pump_deCOase"/>
</dbReference>
<proteinExistence type="predicted"/>
<dbReference type="GO" id="GO:0005886">
    <property type="term" value="C:plasma membrane"/>
    <property type="evidence" value="ECO:0007669"/>
    <property type="project" value="UniProtKB-SubCell"/>
</dbReference>
<keyword evidence="4 7" id="KW-1133">Transmembrane helix</keyword>
<dbReference type="GO" id="GO:0036376">
    <property type="term" value="P:sodium ion export across plasma membrane"/>
    <property type="evidence" value="ECO:0007669"/>
    <property type="project" value="InterPro"/>
</dbReference>
<dbReference type="PROSITE" id="PS51257">
    <property type="entry name" value="PROKAR_LIPOPROTEIN"/>
    <property type="match status" value="1"/>
</dbReference>
<evidence type="ECO:0000256" key="2">
    <source>
        <dbReference type="ARBA" id="ARBA00022475"/>
    </source>
</evidence>
<evidence type="ECO:0000256" key="5">
    <source>
        <dbReference type="ARBA" id="ARBA00023136"/>
    </source>
</evidence>
<keyword evidence="3 7" id="KW-0812">Transmembrane</keyword>
<dbReference type="Gene3D" id="3.10.450.590">
    <property type="match status" value="1"/>
</dbReference>
<evidence type="ECO:0000256" key="4">
    <source>
        <dbReference type="ARBA" id="ARBA00022989"/>
    </source>
</evidence>
<evidence type="ECO:0000256" key="7">
    <source>
        <dbReference type="SAM" id="Phobius"/>
    </source>
</evidence>
<reference evidence="8" key="2">
    <citation type="submission" date="2021-04" db="EMBL/GenBank/DDBJ databases">
        <authorList>
            <person name="Gilroy R."/>
        </authorList>
    </citation>
    <scope>NUCLEOTIDE SEQUENCE</scope>
    <source>
        <strain evidence="8">ChiBcec6-4105</strain>
    </source>
</reference>
<evidence type="ECO:0000256" key="3">
    <source>
        <dbReference type="ARBA" id="ARBA00022692"/>
    </source>
</evidence>
<accession>A0A9D2QTA2</accession>
<feature type="region of interest" description="Disordered" evidence="6">
    <location>
        <begin position="193"/>
        <end position="220"/>
    </location>
</feature>
<dbReference type="Proteomes" id="UP000823892">
    <property type="component" value="Unassembled WGS sequence"/>
</dbReference>
<dbReference type="EMBL" id="DWUY01000168">
    <property type="protein sequence ID" value="HJD28832.1"/>
    <property type="molecule type" value="Genomic_DNA"/>
</dbReference>
<protein>
    <submittedName>
        <fullName evidence="8">OadG family protein</fullName>
    </submittedName>
</protein>
<feature type="compositionally biased region" description="Low complexity" evidence="6">
    <location>
        <begin position="196"/>
        <end position="214"/>
    </location>
</feature>
<organism evidence="8 9">
    <name type="scientific">Candidatus Blautia avicola</name>
    <dbReference type="NCBI Taxonomy" id="2838483"/>
    <lineage>
        <taxon>Bacteria</taxon>
        <taxon>Bacillati</taxon>
        <taxon>Bacillota</taxon>
        <taxon>Clostridia</taxon>
        <taxon>Lachnospirales</taxon>
        <taxon>Lachnospiraceae</taxon>
        <taxon>Blautia</taxon>
    </lineage>
</organism>
<dbReference type="Pfam" id="PF04277">
    <property type="entry name" value="OAD_gamma"/>
    <property type="match status" value="1"/>
</dbReference>